<proteinExistence type="predicted"/>
<comment type="caution">
    <text evidence="2">The sequence shown here is derived from an EMBL/GenBank/DDBJ whole genome shotgun (WGS) entry which is preliminary data.</text>
</comment>
<dbReference type="EMBL" id="BAAALD010000076">
    <property type="protein sequence ID" value="GAA1109290.1"/>
    <property type="molecule type" value="Genomic_DNA"/>
</dbReference>
<dbReference type="RefSeq" id="WP_344626721.1">
    <property type="nucleotide sequence ID" value="NZ_BAAALD010000076.1"/>
</dbReference>
<evidence type="ECO:0000313" key="2">
    <source>
        <dbReference type="EMBL" id="GAA1109290.1"/>
    </source>
</evidence>
<protein>
    <submittedName>
        <fullName evidence="2">DUF6113 family protein</fullName>
    </submittedName>
</protein>
<keyword evidence="1" id="KW-0812">Transmembrane</keyword>
<dbReference type="Pfam" id="PF19608">
    <property type="entry name" value="DUF6113"/>
    <property type="match status" value="1"/>
</dbReference>
<organism evidence="2 3">
    <name type="scientific">Kitasatospora arboriphila</name>
    <dbReference type="NCBI Taxonomy" id="258052"/>
    <lineage>
        <taxon>Bacteria</taxon>
        <taxon>Bacillati</taxon>
        <taxon>Actinomycetota</taxon>
        <taxon>Actinomycetes</taxon>
        <taxon>Kitasatosporales</taxon>
        <taxon>Streptomycetaceae</taxon>
        <taxon>Kitasatospora</taxon>
    </lineage>
</organism>
<feature type="transmembrane region" description="Helical" evidence="1">
    <location>
        <begin position="102"/>
        <end position="125"/>
    </location>
</feature>
<reference evidence="2 3" key="1">
    <citation type="journal article" date="2019" name="Int. J. Syst. Evol. Microbiol.">
        <title>The Global Catalogue of Microorganisms (GCM) 10K type strain sequencing project: providing services to taxonomists for standard genome sequencing and annotation.</title>
        <authorList>
            <consortium name="The Broad Institute Genomics Platform"/>
            <consortium name="The Broad Institute Genome Sequencing Center for Infectious Disease"/>
            <person name="Wu L."/>
            <person name="Ma J."/>
        </authorList>
    </citation>
    <scope>NUCLEOTIDE SEQUENCE [LARGE SCALE GENOMIC DNA]</scope>
    <source>
        <strain evidence="2 3">JCM 13002</strain>
    </source>
</reference>
<keyword evidence="1" id="KW-0472">Membrane</keyword>
<gene>
    <name evidence="2" type="ORF">GCM10009663_58680</name>
</gene>
<evidence type="ECO:0000256" key="1">
    <source>
        <dbReference type="SAM" id="Phobius"/>
    </source>
</evidence>
<sequence length="151" mass="15604">MKALQVVLGTRSERMAEPLPPRGFRVAAYVVLFLVGAAVSLCGAFVQALWPPFGVLLALGATGGVFYGGLRLTGTKLGAGIPLAGWFAVLMVMMAPRPEGDFVLAAGLTSYLYLFAGAVAGVACATLPTRTPLGFGAAGNDRQRPVKDPHA</sequence>
<evidence type="ECO:0000313" key="3">
    <source>
        <dbReference type="Proteomes" id="UP001499987"/>
    </source>
</evidence>
<feature type="transmembrane region" description="Helical" evidence="1">
    <location>
        <begin position="52"/>
        <end position="70"/>
    </location>
</feature>
<accession>A0ABN1U005</accession>
<dbReference type="InterPro" id="IPR046095">
    <property type="entry name" value="DUF6113"/>
</dbReference>
<keyword evidence="1" id="KW-1133">Transmembrane helix</keyword>
<name>A0ABN1U005_9ACTN</name>
<feature type="transmembrane region" description="Helical" evidence="1">
    <location>
        <begin position="77"/>
        <end position="96"/>
    </location>
</feature>
<feature type="transmembrane region" description="Helical" evidence="1">
    <location>
        <begin position="26"/>
        <end position="46"/>
    </location>
</feature>
<keyword evidence="3" id="KW-1185">Reference proteome</keyword>
<dbReference type="Proteomes" id="UP001499987">
    <property type="component" value="Unassembled WGS sequence"/>
</dbReference>